<dbReference type="InterPro" id="IPR050640">
    <property type="entry name" value="Bact_2-comp_sensor_kinase"/>
</dbReference>
<keyword evidence="5" id="KW-0597">Phosphoprotein</keyword>
<dbReference type="SUPFAM" id="SSF55874">
    <property type="entry name" value="ATPase domain of HSP90 chaperone/DNA topoisomerase II/histidine kinase"/>
    <property type="match status" value="1"/>
</dbReference>
<dbReference type="PRINTS" id="PR00344">
    <property type="entry name" value="BCTRLSENSOR"/>
</dbReference>
<feature type="domain" description="Histidine kinase" evidence="15">
    <location>
        <begin position="331"/>
        <end position="604"/>
    </location>
</feature>
<evidence type="ECO:0000256" key="7">
    <source>
        <dbReference type="ARBA" id="ARBA00022692"/>
    </source>
</evidence>
<accession>A0ABW2V6A9</accession>
<protein>
    <recommendedName>
        <fullName evidence="3">histidine kinase</fullName>
        <ecNumber evidence="3">2.7.13.3</ecNumber>
    </recommendedName>
</protein>
<dbReference type="Pfam" id="PF02518">
    <property type="entry name" value="HATPase_c"/>
    <property type="match status" value="1"/>
</dbReference>
<dbReference type="InterPro" id="IPR005467">
    <property type="entry name" value="His_kinase_dom"/>
</dbReference>
<evidence type="ECO:0000256" key="4">
    <source>
        <dbReference type="ARBA" id="ARBA00022475"/>
    </source>
</evidence>
<evidence type="ECO:0000256" key="6">
    <source>
        <dbReference type="ARBA" id="ARBA00022679"/>
    </source>
</evidence>
<keyword evidence="4" id="KW-1003">Cell membrane</keyword>
<organism evidence="17 18">
    <name type="scientific">Paenibacillus thermoaerophilus</name>
    <dbReference type="NCBI Taxonomy" id="1215385"/>
    <lineage>
        <taxon>Bacteria</taxon>
        <taxon>Bacillati</taxon>
        <taxon>Bacillota</taxon>
        <taxon>Bacilli</taxon>
        <taxon>Bacillales</taxon>
        <taxon>Paenibacillaceae</taxon>
        <taxon>Paenibacillus</taxon>
    </lineage>
</organism>
<evidence type="ECO:0000256" key="9">
    <source>
        <dbReference type="ARBA" id="ARBA00022777"/>
    </source>
</evidence>
<evidence type="ECO:0000256" key="8">
    <source>
        <dbReference type="ARBA" id="ARBA00022741"/>
    </source>
</evidence>
<evidence type="ECO:0000256" key="5">
    <source>
        <dbReference type="ARBA" id="ARBA00022553"/>
    </source>
</evidence>
<evidence type="ECO:0000256" key="3">
    <source>
        <dbReference type="ARBA" id="ARBA00012438"/>
    </source>
</evidence>
<keyword evidence="9 17" id="KW-0418">Kinase</keyword>
<dbReference type="InterPro" id="IPR033479">
    <property type="entry name" value="dCache_1"/>
</dbReference>
<dbReference type="SMART" id="SM00387">
    <property type="entry name" value="HATPase_c"/>
    <property type="match status" value="1"/>
</dbReference>
<dbReference type="InterPro" id="IPR003660">
    <property type="entry name" value="HAMP_dom"/>
</dbReference>
<dbReference type="Gene3D" id="3.30.565.10">
    <property type="entry name" value="Histidine kinase-like ATPase, C-terminal domain"/>
    <property type="match status" value="1"/>
</dbReference>
<sequence length="615" mass="70586">MNRKWFIGLARDRMRRLSLRTKISLIFFVLIALPLGLQGSITYYDYSDSVERRAADYAVQIVDQINLNVDRTLMEMQRLSLMPLYDQKVLDILLQYSRPQSRTLRPTTEEMEKMSLYISGSAYNRPEVRGIQIIANNGYVFSNVDPNVIRFYVDYTRESWFERVREGDGGWVAIPAHRPSYYMDGDGQDYFSVARLLREPLTNERIGLIKIDLKRSVFERILANLKFENEGSLFVVNADNELFFEMTADAGVPDKMWLEASSDLPDGNDVRRVEIGGQRYLRVIDASAYSGLKVVRFIPLDVLLEETKNLRDFTVWIAVICLALAYVMALYFSHKLSRPLVRLKKTMLRVEQGHFSESVPVESQDEIGQLGRGFNRMMEEINRLVNEVYLLGLREKEAELAALQSRIHPHFIYNTLESINMLAIERQNHDVSDMVTALGKLLRYTVDRYDRLVRLEEELTSVQSYVKIQQLRYGDRLRVIFDVEEGLSNVWVPKLLFQPLVENAIQHGIGDRESGGTVWISGVRFEDQLILTVSDDGRGLNEQEIGNLRRSLEVPQPEGDGRGGLALRNIAQRIRLMYGEPYGLDIDGSPGRGAVFTITLPIERRGREHVPSVVG</sequence>
<keyword evidence="13 14" id="KW-0472">Membrane</keyword>
<dbReference type="InterPro" id="IPR036890">
    <property type="entry name" value="HATPase_C_sf"/>
</dbReference>
<dbReference type="PROSITE" id="PS50109">
    <property type="entry name" value="HIS_KIN"/>
    <property type="match status" value="1"/>
</dbReference>
<keyword evidence="18" id="KW-1185">Reference proteome</keyword>
<proteinExistence type="predicted"/>
<dbReference type="CDD" id="cd06225">
    <property type="entry name" value="HAMP"/>
    <property type="match status" value="1"/>
</dbReference>
<keyword evidence="7 14" id="KW-0812">Transmembrane</keyword>
<gene>
    <name evidence="17" type="ORF">ACFQWB_10240</name>
</gene>
<evidence type="ECO:0000259" key="15">
    <source>
        <dbReference type="PROSITE" id="PS50109"/>
    </source>
</evidence>
<dbReference type="InterPro" id="IPR004358">
    <property type="entry name" value="Sig_transdc_His_kin-like_C"/>
</dbReference>
<dbReference type="EC" id="2.7.13.3" evidence="3"/>
<dbReference type="InterPro" id="IPR010559">
    <property type="entry name" value="Sig_transdc_His_kin_internal"/>
</dbReference>
<evidence type="ECO:0000313" key="17">
    <source>
        <dbReference type="EMBL" id="MFC7750305.1"/>
    </source>
</evidence>
<dbReference type="PANTHER" id="PTHR34220">
    <property type="entry name" value="SENSOR HISTIDINE KINASE YPDA"/>
    <property type="match status" value="1"/>
</dbReference>
<feature type="domain" description="HAMP" evidence="16">
    <location>
        <begin position="334"/>
        <end position="386"/>
    </location>
</feature>
<dbReference type="GO" id="GO:0004673">
    <property type="term" value="F:protein histidine kinase activity"/>
    <property type="evidence" value="ECO:0007669"/>
    <property type="project" value="UniProtKB-EC"/>
</dbReference>
<evidence type="ECO:0000256" key="11">
    <source>
        <dbReference type="ARBA" id="ARBA00022989"/>
    </source>
</evidence>
<keyword evidence="11 14" id="KW-1133">Transmembrane helix</keyword>
<feature type="transmembrane region" description="Helical" evidence="14">
    <location>
        <begin position="313"/>
        <end position="332"/>
    </location>
</feature>
<evidence type="ECO:0000256" key="1">
    <source>
        <dbReference type="ARBA" id="ARBA00000085"/>
    </source>
</evidence>
<dbReference type="EMBL" id="JBHTGQ010000023">
    <property type="protein sequence ID" value="MFC7750305.1"/>
    <property type="molecule type" value="Genomic_DNA"/>
</dbReference>
<evidence type="ECO:0000313" key="18">
    <source>
        <dbReference type="Proteomes" id="UP001596528"/>
    </source>
</evidence>
<dbReference type="PROSITE" id="PS50885">
    <property type="entry name" value="HAMP"/>
    <property type="match status" value="1"/>
</dbReference>
<comment type="catalytic activity">
    <reaction evidence="1">
        <text>ATP + protein L-histidine = ADP + protein N-phospho-L-histidine.</text>
        <dbReference type="EC" id="2.7.13.3"/>
    </reaction>
</comment>
<keyword evidence="12" id="KW-0902">Two-component regulatory system</keyword>
<name>A0ABW2V6A9_9BACL</name>
<dbReference type="RefSeq" id="WP_246068003.1">
    <property type="nucleotide sequence ID" value="NZ_JBHTGQ010000023.1"/>
</dbReference>
<dbReference type="Gene3D" id="6.10.340.10">
    <property type="match status" value="1"/>
</dbReference>
<comment type="subcellular location">
    <subcellularLocation>
        <location evidence="2">Cell membrane</location>
        <topology evidence="2">Multi-pass membrane protein</topology>
    </subcellularLocation>
</comment>
<keyword evidence="6 17" id="KW-0808">Transferase</keyword>
<dbReference type="Pfam" id="PF00672">
    <property type="entry name" value="HAMP"/>
    <property type="match status" value="1"/>
</dbReference>
<dbReference type="Pfam" id="PF06580">
    <property type="entry name" value="His_kinase"/>
    <property type="match status" value="1"/>
</dbReference>
<dbReference type="SMART" id="SM00304">
    <property type="entry name" value="HAMP"/>
    <property type="match status" value="1"/>
</dbReference>
<evidence type="ECO:0000256" key="2">
    <source>
        <dbReference type="ARBA" id="ARBA00004651"/>
    </source>
</evidence>
<evidence type="ECO:0000259" key="16">
    <source>
        <dbReference type="PROSITE" id="PS50885"/>
    </source>
</evidence>
<dbReference type="Pfam" id="PF02743">
    <property type="entry name" value="dCache_1"/>
    <property type="match status" value="1"/>
</dbReference>
<reference evidence="18" key="1">
    <citation type="journal article" date="2019" name="Int. J. Syst. Evol. Microbiol.">
        <title>The Global Catalogue of Microorganisms (GCM) 10K type strain sequencing project: providing services to taxonomists for standard genome sequencing and annotation.</title>
        <authorList>
            <consortium name="The Broad Institute Genomics Platform"/>
            <consortium name="The Broad Institute Genome Sequencing Center for Infectious Disease"/>
            <person name="Wu L."/>
            <person name="Ma J."/>
        </authorList>
    </citation>
    <scope>NUCLEOTIDE SEQUENCE [LARGE SCALE GENOMIC DNA]</scope>
    <source>
        <strain evidence="18">JCM 18657</strain>
    </source>
</reference>
<dbReference type="InterPro" id="IPR003594">
    <property type="entry name" value="HATPase_dom"/>
</dbReference>
<dbReference type="SUPFAM" id="SSF158472">
    <property type="entry name" value="HAMP domain-like"/>
    <property type="match status" value="1"/>
</dbReference>
<evidence type="ECO:0000256" key="13">
    <source>
        <dbReference type="ARBA" id="ARBA00023136"/>
    </source>
</evidence>
<dbReference type="Proteomes" id="UP001596528">
    <property type="component" value="Unassembled WGS sequence"/>
</dbReference>
<keyword evidence="10" id="KW-0067">ATP-binding</keyword>
<comment type="caution">
    <text evidence="17">The sequence shown here is derived from an EMBL/GenBank/DDBJ whole genome shotgun (WGS) entry which is preliminary data.</text>
</comment>
<evidence type="ECO:0000256" key="14">
    <source>
        <dbReference type="SAM" id="Phobius"/>
    </source>
</evidence>
<evidence type="ECO:0000256" key="10">
    <source>
        <dbReference type="ARBA" id="ARBA00022840"/>
    </source>
</evidence>
<keyword evidence="8" id="KW-0547">Nucleotide-binding</keyword>
<dbReference type="PANTHER" id="PTHR34220:SF7">
    <property type="entry name" value="SENSOR HISTIDINE KINASE YPDA"/>
    <property type="match status" value="1"/>
</dbReference>
<evidence type="ECO:0000256" key="12">
    <source>
        <dbReference type="ARBA" id="ARBA00023012"/>
    </source>
</evidence>